<dbReference type="WBParaSite" id="SRAE_2000476600.1">
    <property type="protein sequence ID" value="SRAE_2000476600.1"/>
    <property type="gene ID" value="WBGene00265008"/>
</dbReference>
<protein>
    <submittedName>
        <fullName evidence="2 4">Uncharacterized protein</fullName>
    </submittedName>
</protein>
<dbReference type="GeneID" id="36382501"/>
<dbReference type="CTD" id="36382501"/>
<dbReference type="EMBL" id="LN609529">
    <property type="protein sequence ID" value="CEF70129.1"/>
    <property type="molecule type" value="Genomic_DNA"/>
</dbReference>
<proteinExistence type="predicted"/>
<keyword evidence="1" id="KW-0732">Signal</keyword>
<dbReference type="Proteomes" id="UP000035682">
    <property type="component" value="Unplaced"/>
</dbReference>
<reference evidence="4" key="2">
    <citation type="submission" date="2020-12" db="UniProtKB">
        <authorList>
            <consortium name="WormBaseParasite"/>
        </authorList>
    </citation>
    <scope>IDENTIFICATION</scope>
</reference>
<dbReference type="AlphaFoldDB" id="A0A090LPL6"/>
<feature type="signal peptide" evidence="1">
    <location>
        <begin position="1"/>
        <end position="19"/>
    </location>
</feature>
<evidence type="ECO:0000256" key="1">
    <source>
        <dbReference type="SAM" id="SignalP"/>
    </source>
</evidence>
<dbReference type="RefSeq" id="XP_024509328.1">
    <property type="nucleotide sequence ID" value="XM_024643683.1"/>
</dbReference>
<evidence type="ECO:0000313" key="4">
    <source>
        <dbReference type="WBParaSite" id="SRAE_2000476600.1"/>
    </source>
</evidence>
<evidence type="ECO:0000313" key="5">
    <source>
        <dbReference type="WormBase" id="SRAE_2000476600"/>
    </source>
</evidence>
<reference evidence="2 3" key="1">
    <citation type="submission" date="2014-09" db="EMBL/GenBank/DDBJ databases">
        <authorList>
            <person name="Martin A.A."/>
        </authorList>
    </citation>
    <scope>NUCLEOTIDE SEQUENCE</scope>
    <source>
        <strain evidence="3">ED321</strain>
        <strain evidence="2">ED321 Heterogonic</strain>
    </source>
</reference>
<sequence length="78" mass="9130">MKKLFYAIFFLNLLAYANGNLRLTLMKYPYNPETYSPYTNIYTLSTLPLEVKYPSSFSSMYYGLGSNILQHRLKKKKG</sequence>
<name>A0A090LPL6_STRRB</name>
<gene>
    <name evidence="2 4 5" type="ORF">SRAE_2000476600</name>
</gene>
<dbReference type="WormBase" id="SRAE_2000476600">
    <property type="protein sequence ID" value="SRP02656"/>
    <property type="gene ID" value="WBGene00265008"/>
</dbReference>
<evidence type="ECO:0000313" key="3">
    <source>
        <dbReference type="Proteomes" id="UP000035682"/>
    </source>
</evidence>
<keyword evidence="3" id="KW-1185">Reference proteome</keyword>
<accession>A0A090LPL6</accession>
<organism evidence="2">
    <name type="scientific">Strongyloides ratti</name>
    <name type="common">Parasitic roundworm</name>
    <dbReference type="NCBI Taxonomy" id="34506"/>
    <lineage>
        <taxon>Eukaryota</taxon>
        <taxon>Metazoa</taxon>
        <taxon>Ecdysozoa</taxon>
        <taxon>Nematoda</taxon>
        <taxon>Chromadorea</taxon>
        <taxon>Rhabditida</taxon>
        <taxon>Tylenchina</taxon>
        <taxon>Panagrolaimomorpha</taxon>
        <taxon>Strongyloidoidea</taxon>
        <taxon>Strongyloididae</taxon>
        <taxon>Strongyloides</taxon>
    </lineage>
</organism>
<feature type="chain" id="PRO_5015031007" evidence="1">
    <location>
        <begin position="20"/>
        <end position="78"/>
    </location>
</feature>
<evidence type="ECO:0000313" key="2">
    <source>
        <dbReference type="EMBL" id="CEF70129.1"/>
    </source>
</evidence>